<dbReference type="EMBL" id="JABFAC010000006">
    <property type="protein sequence ID" value="MBA0614901.1"/>
    <property type="molecule type" value="Genomic_DNA"/>
</dbReference>
<gene>
    <name evidence="1" type="ORF">Godav_015130</name>
</gene>
<feature type="non-terminal residue" evidence="1">
    <location>
        <position position="104"/>
    </location>
</feature>
<reference evidence="1 2" key="1">
    <citation type="journal article" date="2019" name="Genome Biol. Evol.">
        <title>Insights into the evolution of the New World diploid cottons (Gossypium, subgenus Houzingenia) based on genome sequencing.</title>
        <authorList>
            <person name="Grover C.E."/>
            <person name="Arick M.A. 2nd"/>
            <person name="Thrash A."/>
            <person name="Conover J.L."/>
            <person name="Sanders W.S."/>
            <person name="Peterson D.G."/>
            <person name="Frelichowski J.E."/>
            <person name="Scheffler J.A."/>
            <person name="Scheffler B.E."/>
            <person name="Wendel J.F."/>
        </authorList>
    </citation>
    <scope>NUCLEOTIDE SEQUENCE [LARGE SCALE GENOMIC DNA]</scope>
    <source>
        <strain evidence="1">27</strain>
        <tissue evidence="1">Leaf</tissue>
    </source>
</reference>
<organism evidence="1 2">
    <name type="scientific">Gossypium davidsonii</name>
    <name type="common">Davidson's cotton</name>
    <name type="synonym">Gossypium klotzschianum subsp. davidsonii</name>
    <dbReference type="NCBI Taxonomy" id="34287"/>
    <lineage>
        <taxon>Eukaryota</taxon>
        <taxon>Viridiplantae</taxon>
        <taxon>Streptophyta</taxon>
        <taxon>Embryophyta</taxon>
        <taxon>Tracheophyta</taxon>
        <taxon>Spermatophyta</taxon>
        <taxon>Magnoliopsida</taxon>
        <taxon>eudicotyledons</taxon>
        <taxon>Gunneridae</taxon>
        <taxon>Pentapetalae</taxon>
        <taxon>rosids</taxon>
        <taxon>malvids</taxon>
        <taxon>Malvales</taxon>
        <taxon>Malvaceae</taxon>
        <taxon>Malvoideae</taxon>
        <taxon>Gossypium</taxon>
    </lineage>
</organism>
<accession>A0A7J8RMB9</accession>
<evidence type="ECO:0000313" key="2">
    <source>
        <dbReference type="Proteomes" id="UP000593561"/>
    </source>
</evidence>
<comment type="caution">
    <text evidence="1">The sequence shown here is derived from an EMBL/GenBank/DDBJ whole genome shotgun (WGS) entry which is preliminary data.</text>
</comment>
<proteinExistence type="predicted"/>
<dbReference type="Proteomes" id="UP000593561">
    <property type="component" value="Unassembled WGS sequence"/>
</dbReference>
<evidence type="ECO:0000313" key="1">
    <source>
        <dbReference type="EMBL" id="MBA0614901.1"/>
    </source>
</evidence>
<name>A0A7J8RMB9_GOSDV</name>
<sequence>MASTMRTERIGKGLYKVLTCYSYWRKGPAIETFGVKTPKLKLTWTIKEEKLTNANLKALYSIFSGVDGQEFKRISKFTTTKEAWDILDTTCNDPFFAGVEKFDF</sequence>
<dbReference type="AlphaFoldDB" id="A0A7J8RMB9"/>
<protein>
    <submittedName>
        <fullName evidence="1">Uncharacterized protein</fullName>
    </submittedName>
</protein>
<keyword evidence="2" id="KW-1185">Reference proteome</keyword>